<accession>A0AA39JHQ9</accession>
<reference evidence="1" key="1">
    <citation type="submission" date="2023-06" db="EMBL/GenBank/DDBJ databases">
        <authorList>
            <consortium name="Lawrence Berkeley National Laboratory"/>
            <person name="Ahrendt S."/>
            <person name="Sahu N."/>
            <person name="Indic B."/>
            <person name="Wong-Bajracharya J."/>
            <person name="Merenyi Z."/>
            <person name="Ke H.-M."/>
            <person name="Monk M."/>
            <person name="Kocsube S."/>
            <person name="Drula E."/>
            <person name="Lipzen A."/>
            <person name="Balint B."/>
            <person name="Henrissat B."/>
            <person name="Andreopoulos B."/>
            <person name="Martin F.M."/>
            <person name="Harder C.B."/>
            <person name="Rigling D."/>
            <person name="Ford K.L."/>
            <person name="Foster G.D."/>
            <person name="Pangilinan J."/>
            <person name="Papanicolaou A."/>
            <person name="Barry K."/>
            <person name="LaButti K."/>
            <person name="Viragh M."/>
            <person name="Koriabine M."/>
            <person name="Yan M."/>
            <person name="Riley R."/>
            <person name="Champramary S."/>
            <person name="Plett K.L."/>
            <person name="Tsai I.J."/>
            <person name="Slot J."/>
            <person name="Sipos G."/>
            <person name="Plett J."/>
            <person name="Nagy L.G."/>
            <person name="Grigoriev I.V."/>
        </authorList>
    </citation>
    <scope>NUCLEOTIDE SEQUENCE</scope>
    <source>
        <strain evidence="1">FPL87.14</strain>
    </source>
</reference>
<evidence type="ECO:0000313" key="1">
    <source>
        <dbReference type="EMBL" id="KAK0440728.1"/>
    </source>
</evidence>
<dbReference type="Proteomes" id="UP001175226">
    <property type="component" value="Unassembled WGS sequence"/>
</dbReference>
<evidence type="ECO:0000313" key="2">
    <source>
        <dbReference type="Proteomes" id="UP001175226"/>
    </source>
</evidence>
<comment type="caution">
    <text evidence="1">The sequence shown here is derived from an EMBL/GenBank/DDBJ whole genome shotgun (WGS) entry which is preliminary data.</text>
</comment>
<proteinExistence type="predicted"/>
<sequence length="105" mass="12189">MLKSITCRFSDKVFWTKERKARLNGDLEKHHTNGSTREGRMRTFTPRMLAIATRLQELQPMRTAAKLEPQVRGQWPYVQYTLLHSKLTRLLSTLNLLVGCGDTDE</sequence>
<organism evidence="1 2">
    <name type="scientific">Armillaria borealis</name>
    <dbReference type="NCBI Taxonomy" id="47425"/>
    <lineage>
        <taxon>Eukaryota</taxon>
        <taxon>Fungi</taxon>
        <taxon>Dikarya</taxon>
        <taxon>Basidiomycota</taxon>
        <taxon>Agaricomycotina</taxon>
        <taxon>Agaricomycetes</taxon>
        <taxon>Agaricomycetidae</taxon>
        <taxon>Agaricales</taxon>
        <taxon>Marasmiineae</taxon>
        <taxon>Physalacriaceae</taxon>
        <taxon>Armillaria</taxon>
    </lineage>
</organism>
<name>A0AA39JHQ9_9AGAR</name>
<dbReference type="EMBL" id="JAUEPT010000032">
    <property type="protein sequence ID" value="KAK0440728.1"/>
    <property type="molecule type" value="Genomic_DNA"/>
</dbReference>
<gene>
    <name evidence="1" type="ORF">EV421DRAFT_2036611</name>
</gene>
<keyword evidence="2" id="KW-1185">Reference proteome</keyword>
<dbReference type="AlphaFoldDB" id="A0AA39JHQ9"/>
<protein>
    <submittedName>
        <fullName evidence="1">Uncharacterized protein</fullName>
    </submittedName>
</protein>